<dbReference type="Proteomes" id="UP000182932">
    <property type="component" value="Unassembled WGS sequence"/>
</dbReference>
<dbReference type="Pfam" id="PF04324">
    <property type="entry name" value="Fer2_BFD"/>
    <property type="match status" value="1"/>
</dbReference>
<dbReference type="InterPro" id="IPR007419">
    <property type="entry name" value="BFD-like_2Fe2S-bd_dom"/>
</dbReference>
<proteinExistence type="inferred from homology"/>
<dbReference type="GeneID" id="80816731"/>
<dbReference type="InterPro" id="IPR041957">
    <property type="entry name" value="CT_Nitrate-R-NapA-like"/>
</dbReference>
<keyword evidence="13" id="KW-1185">Reference proteome</keyword>
<evidence type="ECO:0000256" key="2">
    <source>
        <dbReference type="ARBA" id="ARBA00001966"/>
    </source>
</evidence>
<evidence type="ECO:0000256" key="1">
    <source>
        <dbReference type="ARBA" id="ARBA00001942"/>
    </source>
</evidence>
<dbReference type="SMART" id="SM00926">
    <property type="entry name" value="Molybdop_Fe4S4"/>
    <property type="match status" value="1"/>
</dbReference>
<dbReference type="SUPFAM" id="SSF50692">
    <property type="entry name" value="ADC-like"/>
    <property type="match status" value="1"/>
</dbReference>
<dbReference type="InterPro" id="IPR041854">
    <property type="entry name" value="BFD-like_2Fe2S-bd_dom_sf"/>
</dbReference>
<dbReference type="GO" id="GO:0043546">
    <property type="term" value="F:molybdopterin cofactor binding"/>
    <property type="evidence" value="ECO:0007669"/>
    <property type="project" value="InterPro"/>
</dbReference>
<dbReference type="GO" id="GO:0045333">
    <property type="term" value="P:cellular respiration"/>
    <property type="evidence" value="ECO:0007669"/>
    <property type="project" value="UniProtKB-ARBA"/>
</dbReference>
<evidence type="ECO:0000256" key="10">
    <source>
        <dbReference type="ARBA" id="ARBA00023063"/>
    </source>
</evidence>
<dbReference type="GO" id="GO:0042128">
    <property type="term" value="P:nitrate assimilation"/>
    <property type="evidence" value="ECO:0007669"/>
    <property type="project" value="UniProtKB-KW"/>
</dbReference>
<dbReference type="RefSeq" id="WP_074834637.1">
    <property type="nucleotide sequence ID" value="NZ_CATMKJ010000006.1"/>
</dbReference>
<dbReference type="Pfam" id="PF01568">
    <property type="entry name" value="Molydop_binding"/>
    <property type="match status" value="1"/>
</dbReference>
<dbReference type="InterPro" id="IPR006963">
    <property type="entry name" value="Mopterin_OxRdtase_4Fe-4S_dom"/>
</dbReference>
<dbReference type="EMBL" id="FNYY01000001">
    <property type="protein sequence ID" value="SEI63971.1"/>
    <property type="molecule type" value="Genomic_DNA"/>
</dbReference>
<evidence type="ECO:0000256" key="3">
    <source>
        <dbReference type="ARBA" id="ARBA00008747"/>
    </source>
</evidence>
<evidence type="ECO:0000256" key="6">
    <source>
        <dbReference type="ARBA" id="ARBA00022723"/>
    </source>
</evidence>
<sequence length="876" mass="93164">MDGAGVSETRSTCPYCGVGCGVILRPDGAGGLDVRGDPDHPANRGRLCSKGSALGDTLDRAGRLLAPRISGQEVGWDSALDLVAKKFSDTIARHGPDSVAFYVSGQLLTEDYYVANKLMKGFIGSANIDTNSRLCMASTVAGHKRAFGTDTVPGSYEDLDAADLVVLVGSNLAWCHPVLYQRVLAARAKRGTKIVVVDPRRTASCDGADMHLALASGSDVALFNRLLVEIYEGGAFDKAYLRNVDGFDAALEAAYADDPTVTGLSEAEIAAFCQLWMRHDKVVTVFSQGVNQSSSGADKVNAILNCHLATGRIGKPGAGPFSVTGQPNAMGGREVGGLANMLACHLDIENPSHRTAVREFWQAPAMPETQGLKAVDMFQAVGDGRIKALWIIHTNPAVSMPDADAVRDAISGCDFTVVSDITAETDTARLADVLLPAAAWAEKSGTVTNSDRTISRQRSVLPAPGQARPDWDILADVGRRMGFRAAFDYQAPAEIFREYAALSGIAGYFGRDFDISALRDLDDPDYDMLAPRRWPLTEAREGGRFFADGQFFHPDGRGRMLPLRHRAPEAKRAPRYPFRLNTGRIRDQWHTMTRTALSPRLSAHLAEPFLDIHPGDAAALALEPGDLVQVQSPQGNAILRARISSDVQQGDVFAPMHWTGETAPSGRIDALVAPVVDPVSGQPESKAAVCAVTKLAAAWYGFAVTAGDLAPDCAYWARARTPSGYRAELAGTTPVADWEAEARRLFGLPEAEVQSVIDSARGIARLAFYDEGRLLAALFVAPEPVAVLRDYLVTLPGAEAPQAITGAPPADQPDPGPVLCSCFSVGVNTILTAIETEGLMSVEAIGAALGAGTNCGSCRPELAELLARCATPEAAE</sequence>
<dbReference type="Gene3D" id="3.40.50.740">
    <property type="match status" value="1"/>
</dbReference>
<dbReference type="InterPro" id="IPR006655">
    <property type="entry name" value="Mopterin_OxRdtase_prok_CS"/>
</dbReference>
<comment type="cofactor">
    <cofactor evidence="2">
        <name>[4Fe-4S] cluster</name>
        <dbReference type="ChEBI" id="CHEBI:49883"/>
    </cofactor>
</comment>
<evidence type="ECO:0000256" key="7">
    <source>
        <dbReference type="ARBA" id="ARBA00023002"/>
    </source>
</evidence>
<reference evidence="12 13" key="1">
    <citation type="submission" date="2016-10" db="EMBL/GenBank/DDBJ databases">
        <authorList>
            <person name="Varghese N."/>
            <person name="Submissions S."/>
        </authorList>
    </citation>
    <scope>NUCLEOTIDE SEQUENCE [LARGE SCALE GENOMIC DNA]</scope>
    <source>
        <strain evidence="12 13">FF3</strain>
    </source>
</reference>
<evidence type="ECO:0000256" key="5">
    <source>
        <dbReference type="ARBA" id="ARBA00022505"/>
    </source>
</evidence>
<evidence type="ECO:0000313" key="13">
    <source>
        <dbReference type="Proteomes" id="UP000182932"/>
    </source>
</evidence>
<dbReference type="Gene3D" id="2.20.25.90">
    <property type="entry name" value="ADC-like domains"/>
    <property type="match status" value="1"/>
</dbReference>
<dbReference type="PROSITE" id="PS51669">
    <property type="entry name" value="4FE4S_MOW_BIS_MGD"/>
    <property type="match status" value="1"/>
</dbReference>
<comment type="cofactor">
    <cofactor evidence="1">
        <name>Mo-bis(molybdopterin guanine dinucleotide)</name>
        <dbReference type="ChEBI" id="CHEBI:60539"/>
    </cofactor>
</comment>
<dbReference type="GO" id="GO:1990204">
    <property type="term" value="C:oxidoreductase complex"/>
    <property type="evidence" value="ECO:0007669"/>
    <property type="project" value="UniProtKB-ARBA"/>
</dbReference>
<keyword evidence="5" id="KW-0500">Molybdenum</keyword>
<dbReference type="CDD" id="cd02754">
    <property type="entry name" value="MopB_Nitrate-R-NapA-like"/>
    <property type="match status" value="1"/>
</dbReference>
<evidence type="ECO:0000256" key="8">
    <source>
        <dbReference type="ARBA" id="ARBA00023004"/>
    </source>
</evidence>
<dbReference type="Gene3D" id="3.40.228.10">
    <property type="entry name" value="Dimethylsulfoxide Reductase, domain 2"/>
    <property type="match status" value="1"/>
</dbReference>
<comment type="caution">
    <text evidence="12">The sequence shown here is derived from an EMBL/GenBank/DDBJ whole genome shotgun (WGS) entry which is preliminary data.</text>
</comment>
<protein>
    <submittedName>
        <fullName evidence="12">Assimilatory nitrate reductase (NADH) alpha subunit apoprotein</fullName>
    </submittedName>
</protein>
<dbReference type="GO" id="GO:0051539">
    <property type="term" value="F:4 iron, 4 sulfur cluster binding"/>
    <property type="evidence" value="ECO:0007669"/>
    <property type="project" value="UniProtKB-KW"/>
</dbReference>
<name>A0A975ZLN6_9RHOB</name>
<accession>A0A975ZLN6</accession>
<dbReference type="GO" id="GO:0046872">
    <property type="term" value="F:metal ion binding"/>
    <property type="evidence" value="ECO:0007669"/>
    <property type="project" value="UniProtKB-KW"/>
</dbReference>
<dbReference type="Pfam" id="PF00384">
    <property type="entry name" value="Molybdopterin"/>
    <property type="match status" value="1"/>
</dbReference>
<keyword evidence="4" id="KW-0004">4Fe-4S</keyword>
<evidence type="ECO:0000313" key="12">
    <source>
        <dbReference type="EMBL" id="SEI63971.1"/>
    </source>
</evidence>
<comment type="similarity">
    <text evidence="3">Belongs to the prokaryotic molybdopterin-containing oxidoreductase family. NasA/NapA/NarB subfamily.</text>
</comment>
<dbReference type="Gene3D" id="1.10.10.1100">
    <property type="entry name" value="BFD-like [2Fe-2S]-binding domain"/>
    <property type="match status" value="1"/>
</dbReference>
<dbReference type="PANTHER" id="PTHR43105:SF9">
    <property type="entry name" value="NADPH-FE(3+) OXIDOREDUCTASE SUBUNIT ALPHA"/>
    <property type="match status" value="1"/>
</dbReference>
<dbReference type="SUPFAM" id="SSF53706">
    <property type="entry name" value="Formate dehydrogenase/DMSO reductase, domains 1-3"/>
    <property type="match status" value="1"/>
</dbReference>
<keyword evidence="10" id="KW-0534">Nitrate assimilation</keyword>
<dbReference type="InterPro" id="IPR006657">
    <property type="entry name" value="MoPterin_dinucl-bd_dom"/>
</dbReference>
<dbReference type="CDD" id="cd02791">
    <property type="entry name" value="MopB_CT_Nitrate-R-NapA-like"/>
    <property type="match status" value="1"/>
</dbReference>
<gene>
    <name evidence="12" type="ORF">SAMN04487940_101464</name>
</gene>
<evidence type="ECO:0000256" key="9">
    <source>
        <dbReference type="ARBA" id="ARBA00023014"/>
    </source>
</evidence>
<evidence type="ECO:0000256" key="4">
    <source>
        <dbReference type="ARBA" id="ARBA00022485"/>
    </source>
</evidence>
<dbReference type="Gene3D" id="2.40.40.20">
    <property type="match status" value="1"/>
</dbReference>
<keyword evidence="9" id="KW-0411">Iron-sulfur</keyword>
<keyword evidence="8" id="KW-0408">Iron</keyword>
<keyword evidence="6" id="KW-0479">Metal-binding</keyword>
<organism evidence="12 13">
    <name type="scientific">Marinovum algicola</name>
    <dbReference type="NCBI Taxonomy" id="42444"/>
    <lineage>
        <taxon>Bacteria</taxon>
        <taxon>Pseudomonadati</taxon>
        <taxon>Pseudomonadota</taxon>
        <taxon>Alphaproteobacteria</taxon>
        <taxon>Rhodobacterales</taxon>
        <taxon>Roseobacteraceae</taxon>
        <taxon>Marinovum</taxon>
    </lineage>
</organism>
<evidence type="ECO:0000259" key="11">
    <source>
        <dbReference type="PROSITE" id="PS51669"/>
    </source>
</evidence>
<keyword evidence="7" id="KW-0560">Oxidoreductase</keyword>
<dbReference type="InterPro" id="IPR006656">
    <property type="entry name" value="Mopterin_OxRdtase"/>
</dbReference>
<dbReference type="Pfam" id="PF04879">
    <property type="entry name" value="Molybdop_Fe4S4"/>
    <property type="match status" value="1"/>
</dbReference>
<dbReference type="InterPro" id="IPR050123">
    <property type="entry name" value="Prok_molybdopt-oxidoreductase"/>
</dbReference>
<feature type="domain" description="4Fe-4S Mo/W bis-MGD-type" evidence="11">
    <location>
        <begin position="6"/>
        <end position="62"/>
    </location>
</feature>
<dbReference type="AlphaFoldDB" id="A0A975ZLN6"/>
<dbReference type="PROSITE" id="PS00490">
    <property type="entry name" value="MOLYBDOPTERIN_PROK_2"/>
    <property type="match status" value="1"/>
</dbReference>
<dbReference type="InterPro" id="IPR009010">
    <property type="entry name" value="Asp_de-COase-like_dom_sf"/>
</dbReference>
<dbReference type="GO" id="GO:0016491">
    <property type="term" value="F:oxidoreductase activity"/>
    <property type="evidence" value="ECO:0007669"/>
    <property type="project" value="UniProtKB-KW"/>
</dbReference>
<dbReference type="GO" id="GO:0016020">
    <property type="term" value="C:membrane"/>
    <property type="evidence" value="ECO:0007669"/>
    <property type="project" value="TreeGrafter"/>
</dbReference>
<dbReference type="PANTHER" id="PTHR43105">
    <property type="entry name" value="RESPIRATORY NITRATE REDUCTASE"/>
    <property type="match status" value="1"/>
</dbReference>